<dbReference type="PRINTS" id="PR00449">
    <property type="entry name" value="RASTRNSFRMNG"/>
</dbReference>
<dbReference type="SMART" id="SM00175">
    <property type="entry name" value="RAB"/>
    <property type="match status" value="1"/>
</dbReference>
<dbReference type="Proteomes" id="UP000011083">
    <property type="component" value="Unassembled WGS sequence"/>
</dbReference>
<keyword evidence="4" id="KW-0342">GTP-binding</keyword>
<comment type="similarity">
    <text evidence="2">Belongs to the small GTPase superfamily. Rab family.</text>
</comment>
<gene>
    <name evidence="7" type="ORF">ACA1_063060</name>
</gene>
<dbReference type="OrthoDB" id="9989112at2759"/>
<evidence type="ECO:0000256" key="4">
    <source>
        <dbReference type="ARBA" id="ARBA00023134"/>
    </source>
</evidence>
<evidence type="ECO:0000313" key="8">
    <source>
        <dbReference type="Proteomes" id="UP000011083"/>
    </source>
</evidence>
<reference evidence="7 8" key="1">
    <citation type="journal article" date="2013" name="Genome Biol.">
        <title>Genome of Acanthamoeba castellanii highlights extensive lateral gene transfer and early evolution of tyrosine kinase signaling.</title>
        <authorList>
            <person name="Clarke M."/>
            <person name="Lohan A.J."/>
            <person name="Liu B."/>
            <person name="Lagkouvardos I."/>
            <person name="Roy S."/>
            <person name="Zafar N."/>
            <person name="Bertelli C."/>
            <person name="Schilde C."/>
            <person name="Kianianmomeni A."/>
            <person name="Burglin T.R."/>
            <person name="Frech C."/>
            <person name="Turcotte B."/>
            <person name="Kopec K.O."/>
            <person name="Synnott J.M."/>
            <person name="Choo C."/>
            <person name="Paponov I."/>
            <person name="Finkler A."/>
            <person name="Soon Heng Tan C."/>
            <person name="Hutchins A.P."/>
            <person name="Weinmeier T."/>
            <person name="Rattei T."/>
            <person name="Chu J.S."/>
            <person name="Gimenez G."/>
            <person name="Irimia M."/>
            <person name="Rigden D.J."/>
            <person name="Fitzpatrick D.A."/>
            <person name="Lorenzo-Morales J."/>
            <person name="Bateman A."/>
            <person name="Chiu C.H."/>
            <person name="Tang P."/>
            <person name="Hegemann P."/>
            <person name="Fromm H."/>
            <person name="Raoult D."/>
            <person name="Greub G."/>
            <person name="Miranda-Saavedra D."/>
            <person name="Chen N."/>
            <person name="Nash P."/>
            <person name="Ginger M.L."/>
            <person name="Horn M."/>
            <person name="Schaap P."/>
            <person name="Caler L."/>
            <person name="Loftus B."/>
        </authorList>
    </citation>
    <scope>NUCLEOTIDE SEQUENCE [LARGE SCALE GENOMIC DNA]</scope>
    <source>
        <strain evidence="7 8">Neff</strain>
    </source>
</reference>
<dbReference type="EMBL" id="KB007974">
    <property type="protein sequence ID" value="ELR17542.1"/>
    <property type="molecule type" value="Genomic_DNA"/>
</dbReference>
<accession>L8GX62</accession>
<dbReference type="CDD" id="cd00154">
    <property type="entry name" value="Rab"/>
    <property type="match status" value="1"/>
</dbReference>
<evidence type="ECO:0000256" key="6">
    <source>
        <dbReference type="ARBA" id="ARBA00023288"/>
    </source>
</evidence>
<keyword evidence="5" id="KW-0472">Membrane</keyword>
<keyword evidence="8" id="KW-1185">Reference proteome</keyword>
<dbReference type="Pfam" id="PF00071">
    <property type="entry name" value="Ras"/>
    <property type="match status" value="1"/>
</dbReference>
<dbReference type="VEuPathDB" id="AmoebaDB:ACA1_063060"/>
<organism evidence="7 8">
    <name type="scientific">Acanthamoeba castellanii (strain ATCC 30010 / Neff)</name>
    <dbReference type="NCBI Taxonomy" id="1257118"/>
    <lineage>
        <taxon>Eukaryota</taxon>
        <taxon>Amoebozoa</taxon>
        <taxon>Discosea</taxon>
        <taxon>Longamoebia</taxon>
        <taxon>Centramoebida</taxon>
        <taxon>Acanthamoebidae</taxon>
        <taxon>Acanthamoeba</taxon>
    </lineage>
</organism>
<dbReference type="InterPro" id="IPR027417">
    <property type="entry name" value="P-loop_NTPase"/>
</dbReference>
<dbReference type="OMA" id="FCTISHN"/>
<dbReference type="PROSITE" id="PS51420">
    <property type="entry name" value="RHO"/>
    <property type="match status" value="1"/>
</dbReference>
<dbReference type="STRING" id="1257118.L8GX62"/>
<evidence type="ECO:0000313" key="7">
    <source>
        <dbReference type="EMBL" id="ELR17542.1"/>
    </source>
</evidence>
<dbReference type="GO" id="GO:0012505">
    <property type="term" value="C:endomembrane system"/>
    <property type="evidence" value="ECO:0007669"/>
    <property type="project" value="UniProtKB-SubCell"/>
</dbReference>
<keyword evidence="6" id="KW-0449">Lipoprotein</keyword>
<dbReference type="GO" id="GO:0005525">
    <property type="term" value="F:GTP binding"/>
    <property type="evidence" value="ECO:0007669"/>
    <property type="project" value="UniProtKB-KW"/>
</dbReference>
<dbReference type="InterPro" id="IPR050305">
    <property type="entry name" value="Small_GTPase_Rab"/>
</dbReference>
<dbReference type="SMART" id="SM00173">
    <property type="entry name" value="RAS"/>
    <property type="match status" value="1"/>
</dbReference>
<proteinExistence type="inferred from homology"/>
<name>L8GX62_ACACF</name>
<dbReference type="Gene3D" id="3.40.50.300">
    <property type="entry name" value="P-loop containing nucleotide triphosphate hydrolases"/>
    <property type="match status" value="1"/>
</dbReference>
<dbReference type="RefSeq" id="XP_004339555.1">
    <property type="nucleotide sequence ID" value="XM_004339507.1"/>
</dbReference>
<protein>
    <submittedName>
        <fullName evidence="7">Ras family GTP-binding protein YPT1</fullName>
    </submittedName>
</protein>
<dbReference type="PANTHER" id="PTHR47980">
    <property type="entry name" value="LD44762P"/>
    <property type="match status" value="1"/>
</dbReference>
<dbReference type="GO" id="GO:0003924">
    <property type="term" value="F:GTPase activity"/>
    <property type="evidence" value="ECO:0007669"/>
    <property type="project" value="InterPro"/>
</dbReference>
<dbReference type="PROSITE" id="PS51419">
    <property type="entry name" value="RAB"/>
    <property type="match status" value="1"/>
</dbReference>
<evidence type="ECO:0000256" key="1">
    <source>
        <dbReference type="ARBA" id="ARBA00004308"/>
    </source>
</evidence>
<keyword evidence="3" id="KW-0547">Nucleotide-binding</keyword>
<dbReference type="SMART" id="SM00176">
    <property type="entry name" value="RAN"/>
    <property type="match status" value="1"/>
</dbReference>
<evidence type="ECO:0000256" key="2">
    <source>
        <dbReference type="ARBA" id="ARBA00006270"/>
    </source>
</evidence>
<dbReference type="InterPro" id="IPR005225">
    <property type="entry name" value="Small_GTP-bd"/>
</dbReference>
<dbReference type="FunFam" id="3.40.50.300:FF:000586">
    <property type="entry name" value="Rab family GTPase"/>
    <property type="match status" value="1"/>
</dbReference>
<dbReference type="AlphaFoldDB" id="L8GX62"/>
<dbReference type="GeneID" id="14918250"/>
<dbReference type="KEGG" id="acan:ACA1_063060"/>
<dbReference type="PROSITE" id="PS51421">
    <property type="entry name" value="RAS"/>
    <property type="match status" value="1"/>
</dbReference>
<sequence length="209" mass="23295">MTHTTSDYDYIFKLILIGDSGVGKSCLLTRFADETYHDATLSTIGVDFKFRNVTLADKTVKLQVWDTAGQEKFRTIVASYYRGAHGILLAYDTTNAASFENLGYWLQEVKRFGSLTCPVVLVGTKTDLKSKRVVPEEAVRAFAEQYCGGANTLVETSAKTNEGVEQAFQLLVQQVFKQRVNVDMEPPRQVPRSLLQPTPDDYTASRCGC</sequence>
<dbReference type="SMART" id="SM00174">
    <property type="entry name" value="RHO"/>
    <property type="match status" value="1"/>
</dbReference>
<comment type="subcellular location">
    <subcellularLocation>
        <location evidence="1">Endomembrane system</location>
    </subcellularLocation>
</comment>
<dbReference type="InterPro" id="IPR001806">
    <property type="entry name" value="Small_GTPase"/>
</dbReference>
<evidence type="ECO:0000256" key="5">
    <source>
        <dbReference type="ARBA" id="ARBA00023136"/>
    </source>
</evidence>
<evidence type="ECO:0000256" key="3">
    <source>
        <dbReference type="ARBA" id="ARBA00022741"/>
    </source>
</evidence>
<dbReference type="NCBIfam" id="TIGR00231">
    <property type="entry name" value="small_GTP"/>
    <property type="match status" value="1"/>
</dbReference>
<dbReference type="SUPFAM" id="SSF52540">
    <property type="entry name" value="P-loop containing nucleoside triphosphate hydrolases"/>
    <property type="match status" value="1"/>
</dbReference>